<feature type="compositionally biased region" description="Low complexity" evidence="1">
    <location>
        <begin position="888"/>
        <end position="897"/>
    </location>
</feature>
<gene>
    <name evidence="3" type="ORF">GYMLUDRAFT_243317</name>
</gene>
<feature type="compositionally biased region" description="Basic and acidic residues" evidence="1">
    <location>
        <begin position="527"/>
        <end position="538"/>
    </location>
</feature>
<dbReference type="InterPro" id="IPR008984">
    <property type="entry name" value="SMAD_FHA_dom_sf"/>
</dbReference>
<feature type="compositionally biased region" description="Basic and acidic residues" evidence="1">
    <location>
        <begin position="586"/>
        <end position="608"/>
    </location>
</feature>
<dbReference type="Pfam" id="PF00498">
    <property type="entry name" value="FHA"/>
    <property type="match status" value="1"/>
</dbReference>
<dbReference type="AlphaFoldDB" id="A0A0D0CYV5"/>
<feature type="compositionally biased region" description="Polar residues" evidence="1">
    <location>
        <begin position="1040"/>
        <end position="1049"/>
    </location>
</feature>
<feature type="compositionally biased region" description="Basic and acidic residues" evidence="1">
    <location>
        <begin position="1005"/>
        <end position="1018"/>
    </location>
</feature>
<evidence type="ECO:0000313" key="4">
    <source>
        <dbReference type="Proteomes" id="UP000053593"/>
    </source>
</evidence>
<dbReference type="HOGENOM" id="CLU_289025_0_0_1"/>
<dbReference type="Proteomes" id="UP000053593">
    <property type="component" value="Unassembled WGS sequence"/>
</dbReference>
<accession>A0A0D0CYV5</accession>
<organism evidence="3 4">
    <name type="scientific">Collybiopsis luxurians FD-317 M1</name>
    <dbReference type="NCBI Taxonomy" id="944289"/>
    <lineage>
        <taxon>Eukaryota</taxon>
        <taxon>Fungi</taxon>
        <taxon>Dikarya</taxon>
        <taxon>Basidiomycota</taxon>
        <taxon>Agaricomycotina</taxon>
        <taxon>Agaricomycetes</taxon>
        <taxon>Agaricomycetidae</taxon>
        <taxon>Agaricales</taxon>
        <taxon>Marasmiineae</taxon>
        <taxon>Omphalotaceae</taxon>
        <taxon>Collybiopsis</taxon>
        <taxon>Collybiopsis luxurians</taxon>
    </lineage>
</organism>
<name>A0A0D0CYV5_9AGAR</name>
<feature type="compositionally biased region" description="Acidic residues" evidence="1">
    <location>
        <begin position="308"/>
        <end position="317"/>
    </location>
</feature>
<sequence>MNSPSSPMMENSQIGRYGTLSLMKQNEVDTVITAFGIDSENLTFGKDQTCGVRLYYPDVSPIHCKITFKERKAFLVVLGAQGLVVDGCKVYANAPTSSPNTIPLTNNSTIGIHGKLFRFTYPPKELRAQLLSTPTPPNRRALRLSMIESAEVFSPRPSPNPMENLRVLQSPLKPYHMRSRSSSPLKPTFPASPTAFSSQSTAGHSEDDAEEEAIVLVEGNSPRVVEEEKDLIILEDVEIPQIVENTSPTPIAYGLPSGSQYTPAPPSMLLPPRPPITPRRSRPTLHKAVLIRSAQRAVLQAELKREEEEQDEEEEAEVFGAILEDTDDEGEGNLQDQDEDQADDHEATNADSGEQGDEAVQPRWKASLERIWPFRRSTSPTKSVPDSKDNIEAPLAEGDPMDVDTPEPANGDSEEEAKEANENPAPLYPRLDGSLAGPPPVRRLFNTPQPQRQISAQPRFSLGSSSAFSDQSRMSLGGGEPPRRIKKEDQPWKVQDLVVPPPPSSPVRPSGSVESHAKTPGTTQLTEAERRAIQERRRSAVRMPDNFFPGGIPGMGPPSPEKNAQRSPTKAGRTSLARGMGEGDQLDTRSLLEKMKETVESARAERRSSMATSPQKRVVDHTTTADDSQEFSLLRSPAKPSQKFWSAPVQDELAKPSSPRAVPPEEDSVKSSGSSAAHGDTDMADQNALDKASVESSPLKTRTAPNSVIRGKFVDTPSLADDEASPDVAGRRKELESGEDEKATKKKTKLLRGTGKPSSKSVATAASTSDQMQLIVEAPPPPKEAVSEDDETQKQPVETTQLLKPKASKARGRSPSKAPSATPAEMNGEGDSGVSRKDPSGSAVGRRTTRKASAEPDVRGATTTDEEAPAKRTRARSRSKAPEESDTDSSSRTTSSKKPTRRTTRARGKTPASEAETDDDGTHESDEITITKTKRGRRPKTAVVPEVIKEEEADETPATTKKTTTKAKKGVSASDNLPPAPAPTGMKGRSKKATLSASETPGEAEVNKENAASKDATKTTRIGRPRKAPVKVKEEALTEPETSLRSGTKTRAMRTRSKTTIK</sequence>
<reference evidence="3 4" key="1">
    <citation type="submission" date="2014-04" db="EMBL/GenBank/DDBJ databases">
        <title>Evolutionary Origins and Diversification of the Mycorrhizal Mutualists.</title>
        <authorList>
            <consortium name="DOE Joint Genome Institute"/>
            <consortium name="Mycorrhizal Genomics Consortium"/>
            <person name="Kohler A."/>
            <person name="Kuo A."/>
            <person name="Nagy L.G."/>
            <person name="Floudas D."/>
            <person name="Copeland A."/>
            <person name="Barry K.W."/>
            <person name="Cichocki N."/>
            <person name="Veneault-Fourrey C."/>
            <person name="LaButti K."/>
            <person name="Lindquist E.A."/>
            <person name="Lipzen A."/>
            <person name="Lundell T."/>
            <person name="Morin E."/>
            <person name="Murat C."/>
            <person name="Riley R."/>
            <person name="Ohm R."/>
            <person name="Sun H."/>
            <person name="Tunlid A."/>
            <person name="Henrissat B."/>
            <person name="Grigoriev I.V."/>
            <person name="Hibbett D.S."/>
            <person name="Martin F."/>
        </authorList>
    </citation>
    <scope>NUCLEOTIDE SEQUENCE [LARGE SCALE GENOMIC DNA]</scope>
    <source>
        <strain evidence="3 4">FD-317 M1</strain>
    </source>
</reference>
<feature type="compositionally biased region" description="Polar residues" evidence="1">
    <location>
        <begin position="694"/>
        <end position="706"/>
    </location>
</feature>
<dbReference type="InterPro" id="IPR000253">
    <property type="entry name" value="FHA_dom"/>
</dbReference>
<feature type="compositionally biased region" description="Basic residues" evidence="1">
    <location>
        <begin position="1051"/>
        <end position="1062"/>
    </location>
</feature>
<proteinExistence type="predicted"/>
<feature type="compositionally biased region" description="Basic and acidic residues" evidence="1">
    <location>
        <begin position="481"/>
        <end position="491"/>
    </location>
</feature>
<feature type="compositionally biased region" description="Basic residues" evidence="1">
    <location>
        <begin position="1021"/>
        <end position="1030"/>
    </location>
</feature>
<feature type="compositionally biased region" description="Polar residues" evidence="1">
    <location>
        <begin position="194"/>
        <end position="203"/>
    </location>
</feature>
<evidence type="ECO:0000313" key="3">
    <source>
        <dbReference type="EMBL" id="KIK61623.1"/>
    </source>
</evidence>
<feature type="compositionally biased region" description="Basic residues" evidence="1">
    <location>
        <begin position="898"/>
        <end position="908"/>
    </location>
</feature>
<evidence type="ECO:0000256" key="1">
    <source>
        <dbReference type="SAM" id="MobiDB-lite"/>
    </source>
</evidence>
<dbReference type="EMBL" id="KN834770">
    <property type="protein sequence ID" value="KIK61623.1"/>
    <property type="molecule type" value="Genomic_DNA"/>
</dbReference>
<dbReference type="Gene3D" id="2.60.200.20">
    <property type="match status" value="1"/>
</dbReference>
<dbReference type="SUPFAM" id="SSF49879">
    <property type="entry name" value="SMAD/FHA domain"/>
    <property type="match status" value="1"/>
</dbReference>
<keyword evidence="4" id="KW-1185">Reference proteome</keyword>
<protein>
    <recommendedName>
        <fullName evidence="2">FHA domain-containing protein</fullName>
    </recommendedName>
</protein>
<feature type="compositionally biased region" description="Polar residues" evidence="1">
    <location>
        <begin position="446"/>
        <end position="474"/>
    </location>
</feature>
<feature type="region of interest" description="Disordered" evidence="1">
    <location>
        <begin position="175"/>
        <end position="211"/>
    </location>
</feature>
<feature type="compositionally biased region" description="Acidic residues" evidence="1">
    <location>
        <begin position="324"/>
        <end position="343"/>
    </location>
</feature>
<evidence type="ECO:0000259" key="2">
    <source>
        <dbReference type="PROSITE" id="PS50006"/>
    </source>
</evidence>
<feature type="domain" description="FHA" evidence="2">
    <location>
        <begin position="42"/>
        <end position="90"/>
    </location>
</feature>
<feature type="compositionally biased region" description="Low complexity" evidence="1">
    <location>
        <begin position="751"/>
        <end position="769"/>
    </location>
</feature>
<feature type="region of interest" description="Disordered" evidence="1">
    <location>
        <begin position="303"/>
        <end position="1062"/>
    </location>
</feature>
<dbReference type="PROSITE" id="PS50006">
    <property type="entry name" value="FHA_DOMAIN"/>
    <property type="match status" value="1"/>
</dbReference>
<dbReference type="OrthoDB" id="6288785at2759"/>
<feature type="compositionally biased region" description="Basic and acidic residues" evidence="1">
    <location>
        <begin position="729"/>
        <end position="743"/>
    </location>
</feature>